<dbReference type="Proteomes" id="UP000253562">
    <property type="component" value="Unassembled WGS sequence"/>
</dbReference>
<sequence length="78" mass="8147">MTTVIARGLVMSGGLESILLVAIGALFLFAGLGWLMGNAAARIVDESVRQRINAELDKMEQSGDATASFMNSSTKTAA</sequence>
<dbReference type="RefSeq" id="WP_114372072.1">
    <property type="nucleotide sequence ID" value="NZ_QPEX01000045.1"/>
</dbReference>
<evidence type="ECO:0000256" key="1">
    <source>
        <dbReference type="SAM" id="Phobius"/>
    </source>
</evidence>
<keyword evidence="1" id="KW-1133">Transmembrane helix</keyword>
<dbReference type="EMBL" id="QPEX01000045">
    <property type="protein sequence ID" value="RCS41162.1"/>
    <property type="molecule type" value="Genomic_DNA"/>
</dbReference>
<keyword evidence="1" id="KW-0812">Transmembrane</keyword>
<dbReference type="AlphaFoldDB" id="A0A368KMV8"/>
<keyword evidence="1" id="KW-0472">Membrane</keyword>
<feature type="transmembrane region" description="Helical" evidence="1">
    <location>
        <begin position="18"/>
        <end position="41"/>
    </location>
</feature>
<reference evidence="2 3" key="1">
    <citation type="submission" date="2018-07" db="EMBL/GenBank/DDBJ databases">
        <title>Comparative genomes isolates from brazilian mangrove.</title>
        <authorList>
            <person name="De Araujo J.E."/>
            <person name="Taketani R.G."/>
            <person name="Silva M.C.P."/>
            <person name="Lourenco M.V."/>
            <person name="Oliveira V.M."/>
            <person name="Andreote F.D."/>
        </authorList>
    </citation>
    <scope>NUCLEOTIDE SEQUENCE [LARGE SCALE GENOMIC DNA]</scope>
    <source>
        <strain evidence="2 3">HEX PRIS-MGV</strain>
    </source>
</reference>
<proteinExistence type="predicted"/>
<accession>A0A368KMV8</accession>
<protein>
    <submittedName>
        <fullName evidence="2">Uncharacterized protein</fullName>
    </submittedName>
</protein>
<name>A0A368KMV8_9BACT</name>
<dbReference type="OrthoDB" id="281335at2"/>
<gene>
    <name evidence="2" type="ORF">DTL42_21550</name>
</gene>
<comment type="caution">
    <text evidence="2">The sequence shown here is derived from an EMBL/GenBank/DDBJ whole genome shotgun (WGS) entry which is preliminary data.</text>
</comment>
<evidence type="ECO:0000313" key="2">
    <source>
        <dbReference type="EMBL" id="RCS41162.1"/>
    </source>
</evidence>
<organism evidence="2 3">
    <name type="scientific">Bremerella cremea</name>
    <dbReference type="NCBI Taxonomy" id="1031537"/>
    <lineage>
        <taxon>Bacteria</taxon>
        <taxon>Pseudomonadati</taxon>
        <taxon>Planctomycetota</taxon>
        <taxon>Planctomycetia</taxon>
        <taxon>Pirellulales</taxon>
        <taxon>Pirellulaceae</taxon>
        <taxon>Bremerella</taxon>
    </lineage>
</organism>
<evidence type="ECO:0000313" key="3">
    <source>
        <dbReference type="Proteomes" id="UP000253562"/>
    </source>
</evidence>